<dbReference type="InterPro" id="IPR040976">
    <property type="entry name" value="Pkinase_fungal"/>
</dbReference>
<dbReference type="OrthoDB" id="2747778at2759"/>
<evidence type="ECO:0000313" key="4">
    <source>
        <dbReference type="Proteomes" id="UP000029665"/>
    </source>
</evidence>
<comment type="caution">
    <text evidence="3">The sequence shown here is derived from an EMBL/GenBank/DDBJ whole genome shotgun (WGS) entry which is preliminary data.</text>
</comment>
<gene>
    <name evidence="3" type="ORF">BN946_scf184680.g1</name>
</gene>
<dbReference type="Pfam" id="PF17667">
    <property type="entry name" value="Pkinase_fungal"/>
    <property type="match status" value="1"/>
</dbReference>
<dbReference type="OMA" id="ETHSHAT"/>
<dbReference type="EMBL" id="CCBP010000687">
    <property type="protein sequence ID" value="CDO78144.1"/>
    <property type="molecule type" value="Genomic_DNA"/>
</dbReference>
<dbReference type="Proteomes" id="UP000029665">
    <property type="component" value="Unassembled WGS sequence"/>
</dbReference>
<accession>A0A060T0T2</accession>
<feature type="region of interest" description="Disordered" evidence="1">
    <location>
        <begin position="445"/>
        <end position="464"/>
    </location>
</feature>
<reference evidence="3" key="1">
    <citation type="submission" date="2014-01" db="EMBL/GenBank/DDBJ databases">
        <title>The genome of the white-rot fungus Pycnoporus cinnabarinus: a basidiomycete model with a versatile arsenal for lignocellulosic biomass breakdown.</title>
        <authorList>
            <person name="Levasseur A."/>
            <person name="Lomascolo A."/>
            <person name="Ruiz-Duenas F.J."/>
            <person name="Uzan E."/>
            <person name="Piumi F."/>
            <person name="Kues U."/>
            <person name="Ram A.F.J."/>
            <person name="Murat C."/>
            <person name="Haon M."/>
            <person name="Benoit I."/>
            <person name="Arfi Y."/>
            <person name="Chevret D."/>
            <person name="Drula E."/>
            <person name="Kwon M.J."/>
            <person name="Gouret P."/>
            <person name="Lesage-Meessen L."/>
            <person name="Lombard V."/>
            <person name="Mariette J."/>
            <person name="Noirot C."/>
            <person name="Park J."/>
            <person name="Patyshakuliyeva A."/>
            <person name="Wieneger R.A.B."/>
            <person name="Wosten H.A.B."/>
            <person name="Martin F."/>
            <person name="Coutinho P.M."/>
            <person name="de Vries R."/>
            <person name="Martinez A.T."/>
            <person name="Klopp C."/>
            <person name="Pontarotti P."/>
            <person name="Henrissat B."/>
            <person name="Record E."/>
        </authorList>
    </citation>
    <scope>NUCLEOTIDE SEQUENCE [LARGE SCALE GENOMIC DNA]</scope>
    <source>
        <strain evidence="3">BRFM137</strain>
    </source>
</reference>
<proteinExistence type="predicted"/>
<dbReference type="InterPro" id="IPR011009">
    <property type="entry name" value="Kinase-like_dom_sf"/>
</dbReference>
<dbReference type="SUPFAM" id="SSF56112">
    <property type="entry name" value="Protein kinase-like (PK-like)"/>
    <property type="match status" value="1"/>
</dbReference>
<dbReference type="GO" id="GO:0004672">
    <property type="term" value="F:protein kinase activity"/>
    <property type="evidence" value="ECO:0007669"/>
    <property type="project" value="InterPro"/>
</dbReference>
<keyword evidence="4" id="KW-1185">Reference proteome</keyword>
<name>A0A060T0T2_PYCCI</name>
<dbReference type="AlphaFoldDB" id="A0A060T0T2"/>
<sequence length="509" mass="56766">MAGRGTRGFVALDAEASPVRFVWLKDAWRTNYMFVAQEGDVLQELNRAEVPYVPTLICHGDLPGQETETPTWWERKHPLPTNQPSLSTITSHVQSIASSSRTLVNPAPRFLQSTKRSASEMEEGGNGREDCPLRRHKHYRVVVEEVAIKLVHFQDGQQLLRIIANCVCAHAEAVTKANIMHRDISGGNILILPKAVVGSDGGSIDMRWTGLLVDWELSKPLKGEAGLPRPRQPERTGTWQFMSAAVLNNHGKLLEISDELESFFHVTLYYAVRYLRSNCTNVGGFIEDYFDTYTVENGMYRCGWQKSSTVSGGVLRVDTDGTPLRFGSRLDKFFEKALQWFKAHYTVQAYQRAQASKATAKASNLDPMQSQPIMRKIDAGEFRLFSQAEDSDSDSDSELDSSRPRAESLPPPSATQLKEAGKIKTHEAMLRHLVKVISVEKWPQDRVSGDNVPANDVPKNPVGPTPIPYAPAIKRARTEALQQGHALSSMECAFFSEPPRTPPRRGTIV</sequence>
<feature type="compositionally biased region" description="Acidic residues" evidence="1">
    <location>
        <begin position="389"/>
        <end position="399"/>
    </location>
</feature>
<dbReference type="PANTHER" id="PTHR38248">
    <property type="entry name" value="FUNK1 6"/>
    <property type="match status" value="1"/>
</dbReference>
<organism evidence="3 4">
    <name type="scientific">Pycnoporus cinnabarinus</name>
    <name type="common">Cinnabar-red polypore</name>
    <name type="synonym">Trametes cinnabarina</name>
    <dbReference type="NCBI Taxonomy" id="5643"/>
    <lineage>
        <taxon>Eukaryota</taxon>
        <taxon>Fungi</taxon>
        <taxon>Dikarya</taxon>
        <taxon>Basidiomycota</taxon>
        <taxon>Agaricomycotina</taxon>
        <taxon>Agaricomycetes</taxon>
        <taxon>Polyporales</taxon>
        <taxon>Polyporaceae</taxon>
        <taxon>Trametes</taxon>
    </lineage>
</organism>
<dbReference type="HOGENOM" id="CLU_006410_3_0_1"/>
<feature type="domain" description="Fungal-type protein kinase" evidence="2">
    <location>
        <begin position="2"/>
        <end position="269"/>
    </location>
</feature>
<feature type="region of interest" description="Disordered" evidence="1">
    <location>
        <begin position="387"/>
        <end position="418"/>
    </location>
</feature>
<evidence type="ECO:0000256" key="1">
    <source>
        <dbReference type="SAM" id="MobiDB-lite"/>
    </source>
</evidence>
<evidence type="ECO:0000313" key="3">
    <source>
        <dbReference type="EMBL" id="CDO78144.1"/>
    </source>
</evidence>
<protein>
    <recommendedName>
        <fullName evidence="2">Fungal-type protein kinase domain-containing protein</fullName>
    </recommendedName>
</protein>
<dbReference type="PANTHER" id="PTHR38248:SF2">
    <property type="entry name" value="FUNK1 11"/>
    <property type="match status" value="1"/>
</dbReference>
<evidence type="ECO:0000259" key="2">
    <source>
        <dbReference type="Pfam" id="PF17667"/>
    </source>
</evidence>
<dbReference type="PROSITE" id="PS00109">
    <property type="entry name" value="PROTEIN_KINASE_TYR"/>
    <property type="match status" value="1"/>
</dbReference>
<dbReference type="InterPro" id="IPR008266">
    <property type="entry name" value="Tyr_kinase_AS"/>
</dbReference>
<dbReference type="Gene3D" id="1.10.510.10">
    <property type="entry name" value="Transferase(Phosphotransferase) domain 1"/>
    <property type="match status" value="1"/>
</dbReference>